<reference evidence="1 2" key="1">
    <citation type="journal article" date="2013" name="ISME J.">
        <title>Comparative genomics of pathogenic lineages of Vibrio nigripulchritudo identifies virulence-associated traits.</title>
        <authorList>
            <person name="Goudenege D."/>
            <person name="Labreuche Y."/>
            <person name="Krin E."/>
            <person name="Ansquer D."/>
            <person name="Mangenot S."/>
            <person name="Calteau A."/>
            <person name="Medigue C."/>
            <person name="Mazel D."/>
            <person name="Polz M.F."/>
            <person name="Le Roux F."/>
        </authorList>
    </citation>
    <scope>NUCLEOTIDE SEQUENCE [LARGE SCALE GENOMIC DNA]</scope>
    <source>
        <strain evidence="1 2">SOn1</strain>
    </source>
</reference>
<dbReference type="RefSeq" id="WP_022611869.1">
    <property type="nucleotide sequence ID" value="NZ_LK391965.1"/>
</dbReference>
<dbReference type="AlphaFoldDB" id="A0AAV2VQW5"/>
<name>A0AAV2VQW5_9VIBR</name>
<evidence type="ECO:0000313" key="1">
    <source>
        <dbReference type="EMBL" id="CCO46828.1"/>
    </source>
</evidence>
<comment type="caution">
    <text evidence="1">The sequence shown here is derived from an EMBL/GenBank/DDBJ whole genome shotgun (WGS) entry which is preliminary data.</text>
</comment>
<evidence type="ECO:0000313" key="2">
    <source>
        <dbReference type="Proteomes" id="UP000018211"/>
    </source>
</evidence>
<sequence length="146" mass="16781">MPNTKKKEFSDYISFKDMYLKQYSEATLEYLHSLETREDWSIEVETNDLLATFMKLPAVCRKPFTEHDARLIEDLIRLLAYLPFVDSITSLAFLGLENEDYGYAIYEIAYQSSLATPPCVNSKAITDRVAVVNKIALLQTIKGRKI</sequence>
<proteinExistence type="predicted"/>
<dbReference type="Proteomes" id="UP000018211">
    <property type="component" value="Unassembled WGS sequence"/>
</dbReference>
<protein>
    <submittedName>
        <fullName evidence="1">Uncharacterized protein</fullName>
    </submittedName>
</protein>
<organism evidence="1 2">
    <name type="scientific">Vibrio nigripulchritudo SOn1</name>
    <dbReference type="NCBI Taxonomy" id="1238450"/>
    <lineage>
        <taxon>Bacteria</taxon>
        <taxon>Pseudomonadati</taxon>
        <taxon>Pseudomonadota</taxon>
        <taxon>Gammaproteobacteria</taxon>
        <taxon>Vibrionales</taxon>
        <taxon>Vibrionaceae</taxon>
        <taxon>Vibrio</taxon>
    </lineage>
</organism>
<accession>A0AAV2VQW5</accession>
<dbReference type="EMBL" id="CAOF01000101">
    <property type="protein sequence ID" value="CCO46828.1"/>
    <property type="molecule type" value="Genomic_DNA"/>
</dbReference>
<gene>
    <name evidence="1" type="ORF">VIBNISOn1_190047</name>
</gene>